<evidence type="ECO:0000259" key="1">
    <source>
        <dbReference type="PROSITE" id="PS50208"/>
    </source>
</evidence>
<dbReference type="Pfam" id="PF00656">
    <property type="entry name" value="Peptidase_C14"/>
    <property type="match status" value="1"/>
</dbReference>
<protein>
    <recommendedName>
        <fullName evidence="5">Mucosa-associated lymphoid tissue lymphoma translocation protein 1</fullName>
    </recommendedName>
</protein>
<evidence type="ECO:0000313" key="3">
    <source>
        <dbReference type="EMBL" id="KAJ9593533.1"/>
    </source>
</evidence>
<dbReference type="InterPro" id="IPR003599">
    <property type="entry name" value="Ig_sub"/>
</dbReference>
<dbReference type="InterPro" id="IPR011029">
    <property type="entry name" value="DEATH-like_dom_sf"/>
</dbReference>
<reference evidence="3" key="1">
    <citation type="journal article" date="2023" name="IScience">
        <title>Live-bearing cockroach genome reveals convergent evolutionary mechanisms linked to viviparity in insects and beyond.</title>
        <authorList>
            <person name="Fouks B."/>
            <person name="Harrison M.C."/>
            <person name="Mikhailova A.A."/>
            <person name="Marchal E."/>
            <person name="English S."/>
            <person name="Carruthers M."/>
            <person name="Jennings E.C."/>
            <person name="Chiamaka E.L."/>
            <person name="Frigard R.A."/>
            <person name="Pippel M."/>
            <person name="Attardo G.M."/>
            <person name="Benoit J.B."/>
            <person name="Bornberg-Bauer E."/>
            <person name="Tobe S.S."/>
        </authorList>
    </citation>
    <scope>NUCLEOTIDE SEQUENCE</scope>
    <source>
        <strain evidence="3">Stay&amp;Tobe</strain>
    </source>
</reference>
<dbReference type="InterPro" id="IPR001309">
    <property type="entry name" value="Pept_C14_p20"/>
</dbReference>
<dbReference type="AlphaFoldDB" id="A0AAD8EKF3"/>
<gene>
    <name evidence="3" type="ORF">L9F63_014926</name>
</gene>
<dbReference type="InterPro" id="IPR007110">
    <property type="entry name" value="Ig-like_dom"/>
</dbReference>
<dbReference type="InterPro" id="IPR036179">
    <property type="entry name" value="Ig-like_dom_sf"/>
</dbReference>
<dbReference type="Pfam" id="PF13927">
    <property type="entry name" value="Ig_3"/>
    <property type="match status" value="2"/>
</dbReference>
<feature type="domain" description="Ig-like" evidence="2">
    <location>
        <begin position="193"/>
        <end position="274"/>
    </location>
</feature>
<dbReference type="Proteomes" id="UP001233999">
    <property type="component" value="Unassembled WGS sequence"/>
</dbReference>
<evidence type="ECO:0000313" key="4">
    <source>
        <dbReference type="Proteomes" id="UP001233999"/>
    </source>
</evidence>
<keyword evidence="4" id="KW-1185">Reference proteome</keyword>
<dbReference type="InterPro" id="IPR003598">
    <property type="entry name" value="Ig_sub2"/>
</dbReference>
<evidence type="ECO:0008006" key="5">
    <source>
        <dbReference type="Google" id="ProtNLM"/>
    </source>
</evidence>
<proteinExistence type="predicted"/>
<dbReference type="SUPFAM" id="SSF47986">
    <property type="entry name" value="DEATH domain"/>
    <property type="match status" value="1"/>
</dbReference>
<feature type="domain" description="Ig-like" evidence="2">
    <location>
        <begin position="98"/>
        <end position="185"/>
    </location>
</feature>
<dbReference type="Gene3D" id="3.40.50.1460">
    <property type="match status" value="1"/>
</dbReference>
<dbReference type="PANTHER" id="PTHR22576:SF37">
    <property type="entry name" value="MUCOSA-ASSOCIATED LYMPHOID TISSUE LYMPHOMA TRANSLOCATION PROTEIN 1"/>
    <property type="match status" value="1"/>
</dbReference>
<name>A0AAD8EKF3_DIPPU</name>
<dbReference type="SMART" id="SM00409">
    <property type="entry name" value="IG"/>
    <property type="match status" value="2"/>
</dbReference>
<dbReference type="InterPro" id="IPR011600">
    <property type="entry name" value="Pept_C14_caspase"/>
</dbReference>
<evidence type="ECO:0000259" key="2">
    <source>
        <dbReference type="PROSITE" id="PS50835"/>
    </source>
</evidence>
<dbReference type="InterPro" id="IPR013783">
    <property type="entry name" value="Ig-like_fold"/>
</dbReference>
<comment type="caution">
    <text evidence="3">The sequence shown here is derived from an EMBL/GenBank/DDBJ whole genome shotgun (WGS) entry which is preliminary data.</text>
</comment>
<dbReference type="SMART" id="SM00408">
    <property type="entry name" value="IGc2"/>
    <property type="match status" value="2"/>
</dbReference>
<dbReference type="PANTHER" id="PTHR22576">
    <property type="entry name" value="MUCOSA ASSOCIATED LYMPHOID TISSUE LYMPHOMA TRANSLOCATION PROTEIN 1/PARACASPASE"/>
    <property type="match status" value="1"/>
</dbReference>
<dbReference type="CDD" id="cd00096">
    <property type="entry name" value="Ig"/>
    <property type="match status" value="1"/>
</dbReference>
<organism evidence="3 4">
    <name type="scientific">Diploptera punctata</name>
    <name type="common">Pacific beetle cockroach</name>
    <dbReference type="NCBI Taxonomy" id="6984"/>
    <lineage>
        <taxon>Eukaryota</taxon>
        <taxon>Metazoa</taxon>
        <taxon>Ecdysozoa</taxon>
        <taxon>Arthropoda</taxon>
        <taxon>Hexapoda</taxon>
        <taxon>Insecta</taxon>
        <taxon>Pterygota</taxon>
        <taxon>Neoptera</taxon>
        <taxon>Polyneoptera</taxon>
        <taxon>Dictyoptera</taxon>
        <taxon>Blattodea</taxon>
        <taxon>Blaberoidea</taxon>
        <taxon>Blaberidae</taxon>
        <taxon>Diplopterinae</taxon>
        <taxon>Diploptera</taxon>
    </lineage>
</organism>
<accession>A0AAD8EKF3</accession>
<dbReference type="SUPFAM" id="SSF52129">
    <property type="entry name" value="Caspase-like"/>
    <property type="match status" value="1"/>
</dbReference>
<dbReference type="PROSITE" id="PS50208">
    <property type="entry name" value="CASPASE_P20"/>
    <property type="match status" value="1"/>
</dbReference>
<dbReference type="Gene3D" id="2.60.40.10">
    <property type="entry name" value="Immunoglobulins"/>
    <property type="match status" value="2"/>
</dbReference>
<dbReference type="GO" id="GO:0006508">
    <property type="term" value="P:proteolysis"/>
    <property type="evidence" value="ECO:0007669"/>
    <property type="project" value="InterPro"/>
</dbReference>
<dbReference type="SUPFAM" id="SSF48726">
    <property type="entry name" value="Immunoglobulin"/>
    <property type="match status" value="2"/>
</dbReference>
<feature type="domain" description="Caspase family p20" evidence="1">
    <location>
        <begin position="290"/>
        <end position="367"/>
    </location>
</feature>
<feature type="non-terminal residue" evidence="3">
    <location>
        <position position="602"/>
    </location>
</feature>
<dbReference type="GO" id="GO:0004197">
    <property type="term" value="F:cysteine-type endopeptidase activity"/>
    <property type="evidence" value="ECO:0007669"/>
    <property type="project" value="InterPro"/>
</dbReference>
<dbReference type="InterPro" id="IPR052039">
    <property type="entry name" value="Caspase-related_regulators"/>
</dbReference>
<reference evidence="3" key="2">
    <citation type="submission" date="2023-05" db="EMBL/GenBank/DDBJ databases">
        <authorList>
            <person name="Fouks B."/>
        </authorList>
    </citation>
    <scope>NUCLEOTIDE SEQUENCE</scope>
    <source>
        <strain evidence="3">Stay&amp;Tobe</strain>
        <tissue evidence="3">Testes</tissue>
    </source>
</reference>
<dbReference type="Gene3D" id="1.10.533.10">
    <property type="entry name" value="Death Domain, Fas"/>
    <property type="match status" value="1"/>
</dbReference>
<sequence length="602" mass="68534">MVAPNPQVIVTDISPHLIQELTSLLNENERWREVAHEFNIRYGLFNQRDITRIQKDSNPSWRFLQHVASRCGTVGHLIQILRSMEFYNALALLVEPEPVVIIEQPGEDQEEKFVFKGGELRLSCRVTGIPPPYCIWFHDNEELTNQTTSSLLIKQFSELNEGEYHCSIYQEVDDNVVQILSNTVNVKLHPSPPEIYHHPKSEVTCHTGGSVRLCCIALGHPEPQYEWYKGNSRIPGEEYNVLNILDLKLSNSGHYRCYVKNTAGAVWSNMCYLSVVPQGVFPGLERLTAKEKVALLIGNDVYCNLTALHSPRNDVVTIAQILRKIGFKVIALHNLTLLEMRNALKKFSSLVPEGGYAIFHFGGHGFEMRDKFMLPVDAPGSGSYLCRDSLCEKEVIREILKKKPKLLFMQLDMCLKVPDRNENPHIYGEVPETFVYEPQDNMIIQYSTTSNLNAYERKSVQNSNYVNLLKTYLGQDIPLQKILDFVKRASNAAGKTQIPFYSSNVAVDIYLTDKMEENEETKKLYESLTTLPQIENVIKFDKTNIEAGIKLLPHRNVFLNSLDIIISGLQKYLLGIELSCKPEEGTVDRTGECHSNKPELMK</sequence>
<dbReference type="InterPro" id="IPR029030">
    <property type="entry name" value="Caspase-like_dom_sf"/>
</dbReference>
<dbReference type="EMBL" id="JASPKZ010003432">
    <property type="protein sequence ID" value="KAJ9593533.1"/>
    <property type="molecule type" value="Genomic_DNA"/>
</dbReference>
<dbReference type="PROSITE" id="PS50835">
    <property type="entry name" value="IG_LIKE"/>
    <property type="match status" value="2"/>
</dbReference>